<evidence type="ECO:0000256" key="3">
    <source>
        <dbReference type="SAM" id="SignalP"/>
    </source>
</evidence>
<evidence type="ECO:0000313" key="5">
    <source>
        <dbReference type="EMBL" id="ETN45954.1"/>
    </source>
</evidence>
<dbReference type="InterPro" id="IPR009880">
    <property type="entry name" value="Glyoxal_oxidase_N"/>
</dbReference>
<organism evidence="5 6">
    <name type="scientific">Cyphellophora europaea (strain CBS 101466)</name>
    <name type="common">Phialophora europaea</name>
    <dbReference type="NCBI Taxonomy" id="1220924"/>
    <lineage>
        <taxon>Eukaryota</taxon>
        <taxon>Fungi</taxon>
        <taxon>Dikarya</taxon>
        <taxon>Ascomycota</taxon>
        <taxon>Pezizomycotina</taxon>
        <taxon>Eurotiomycetes</taxon>
        <taxon>Chaetothyriomycetidae</taxon>
        <taxon>Chaetothyriales</taxon>
        <taxon>Cyphellophoraceae</taxon>
        <taxon>Cyphellophora</taxon>
    </lineage>
</organism>
<sequence length="1212" mass="126576">MMATSIRFASSLVFILFACLTTSEAGTLVYGNSPSRRSLQRSDLSIAGNLPGQWTSKGCYADSVGNRALAAKSYTDDGMTEESCVNFCNTVGYAFAGVEYSRECYCSNFIGASGQTANAGDCNMPCGGNSTEACGGPNRLNVFHNDAITAKPTGPATNAGPPGWGFVGCYTDSNMTVANCVAVCAANGYTISGVEYSGECYCGNTFSNGGAPAPDGLAGCNMICNGNSSEYCGGPNRLDVYVLGARSIIAPDWAPLGCYTDSVTARTLSVGMPVPGGPANMTQENCQQACFASNYNISGVEYSQECYCDNQYRNGGGPAADGTAGCNMNCNGNTDEVCGGPNRLNVFTYVGRSPSATTTSALAAASTQSGVSTVQTTSSSTAPATTPTSAAQLPGNWTYRGCYIDNANGRILMNELPDNDALTIENCVQTCASQGMTVVGLEYSKQCFCGSSIINAGTLANADSDCAMTCSGNSSEVCGGSNRMSIFATGNMTILPVPTIQRTNLPANWAYQGCLNDNGNSRVLPHQIDMRTNMTATNCLALCGQFGYSAAGLEYGQQCFCGDDTDRIASGATYQPDAQWSFPCSGDPTTLCGAGLLLSYYTQPPVDVWQFPTGNGAGVYEFLIGGTVIPLITSANRNGKVTFVEKHGTGPPNSTGAYELDLSAIDSWDVAWREVEGLRTDVFCSAGLTLPDKGARIINIGGWSDDSTYGVRFLTPDGSPGVPGQSVWQENVDEISLQVGRWYPSAMMMANGSILVVGGENGSNGPPVPNLEIIPKPPGGSLVYCDWLQRTDPYNLYPFMAVLPSGGILASYYNEARILDEATLQTVRTLPNIPGSVTSFLAGRTYPLEGTSMILPQSYPWTDPLTVLICGGSTPYAGDALDNCVSIQPEVPGANWAIERMPSKRVMSSMVALPDGTFLIMNGAQQGVAGFGLGDNPNLNALLYDPSKPVHNRISSLANTTVARMYHNEAILLMDGRVLVSGSDPENLDGKYPQEYRVEVFIPPYLMGLDEPLALNVSDQVLYHANAGTAFASNATASDSAPYTYANGTNSSSVSNGTACGARPIFNLALNNTDWSYGATYTFTMHCGGTPAKVSLMGAVSSTHGNSMGARTLFPAFSCGTDNGNGTSTGTSTGISSSTSNSNSNSTSTSTGTSCTVTAPPNAHVAGGPAWFMMFVIGGNGVPSVAEWVRIGGDPGGLGSWPAFEDFTTPGS</sequence>
<dbReference type="SUPFAM" id="SSF50965">
    <property type="entry name" value="Galactose oxidase, central domain"/>
    <property type="match status" value="1"/>
</dbReference>
<accession>W2SDJ0</accession>
<dbReference type="InterPro" id="IPR002889">
    <property type="entry name" value="WSC_carb-bd"/>
</dbReference>
<feature type="chain" id="PRO_5004824510" description="WSC domain-containing protein" evidence="3">
    <location>
        <begin position="26"/>
        <end position="1212"/>
    </location>
</feature>
<gene>
    <name evidence="5" type="ORF">HMPREF1541_00136</name>
</gene>
<dbReference type="InterPro" id="IPR013783">
    <property type="entry name" value="Ig-like_fold"/>
</dbReference>
<dbReference type="VEuPathDB" id="FungiDB:HMPREF1541_00136"/>
<dbReference type="Pfam" id="PF09118">
    <property type="entry name" value="GO-like_E_set"/>
    <property type="match status" value="1"/>
</dbReference>
<evidence type="ECO:0000256" key="1">
    <source>
        <dbReference type="ARBA" id="ARBA00022729"/>
    </source>
</evidence>
<feature type="domain" description="WSC" evidence="4">
    <location>
        <begin position="508"/>
        <end position="604"/>
    </location>
</feature>
<dbReference type="InterPro" id="IPR037293">
    <property type="entry name" value="Gal_Oxidase_central_sf"/>
</dbReference>
<dbReference type="HOGENOM" id="CLU_003527_0_0_1"/>
<dbReference type="STRING" id="1220924.W2SDJ0"/>
<feature type="signal peptide" evidence="3">
    <location>
        <begin position="1"/>
        <end position="25"/>
    </location>
</feature>
<dbReference type="Gene3D" id="2.60.40.10">
    <property type="entry name" value="Immunoglobulins"/>
    <property type="match status" value="1"/>
</dbReference>
<feature type="domain" description="WSC" evidence="4">
    <location>
        <begin position="252"/>
        <end position="350"/>
    </location>
</feature>
<keyword evidence="1 3" id="KW-0732">Signal</keyword>
<name>W2SDJ0_CYPE1</name>
<dbReference type="Pfam" id="PF07250">
    <property type="entry name" value="Glyoxal_oxid_N"/>
    <property type="match status" value="1"/>
</dbReference>
<feature type="domain" description="WSC" evidence="4">
    <location>
        <begin position="149"/>
        <end position="244"/>
    </location>
</feature>
<dbReference type="PROSITE" id="PS51212">
    <property type="entry name" value="WSC"/>
    <property type="match status" value="5"/>
</dbReference>
<reference evidence="5 6" key="1">
    <citation type="submission" date="2013-03" db="EMBL/GenBank/DDBJ databases">
        <title>The Genome Sequence of Phialophora europaea CBS 101466.</title>
        <authorList>
            <consortium name="The Broad Institute Genomics Platform"/>
            <person name="Cuomo C."/>
            <person name="de Hoog S."/>
            <person name="Gorbushina A."/>
            <person name="Walker B."/>
            <person name="Young S.K."/>
            <person name="Zeng Q."/>
            <person name="Gargeya S."/>
            <person name="Fitzgerald M."/>
            <person name="Haas B."/>
            <person name="Abouelleil A."/>
            <person name="Allen A.W."/>
            <person name="Alvarado L."/>
            <person name="Arachchi H.M."/>
            <person name="Berlin A.M."/>
            <person name="Chapman S.B."/>
            <person name="Gainer-Dewar J."/>
            <person name="Goldberg J."/>
            <person name="Griggs A."/>
            <person name="Gujja S."/>
            <person name="Hansen M."/>
            <person name="Howarth C."/>
            <person name="Imamovic A."/>
            <person name="Ireland A."/>
            <person name="Larimer J."/>
            <person name="McCowan C."/>
            <person name="Murphy C."/>
            <person name="Pearson M."/>
            <person name="Poon T.W."/>
            <person name="Priest M."/>
            <person name="Roberts A."/>
            <person name="Saif S."/>
            <person name="Shea T."/>
            <person name="Sisk P."/>
            <person name="Sykes S."/>
            <person name="Wortman J."/>
            <person name="Nusbaum C."/>
            <person name="Birren B."/>
        </authorList>
    </citation>
    <scope>NUCLEOTIDE SEQUENCE [LARGE SCALE GENOMIC DNA]</scope>
    <source>
        <strain evidence="5 6">CBS 101466</strain>
    </source>
</reference>
<dbReference type="GeneID" id="19967475"/>
<dbReference type="RefSeq" id="XP_008710666.1">
    <property type="nucleotide sequence ID" value="XM_008712444.1"/>
</dbReference>
<dbReference type="Pfam" id="PF01822">
    <property type="entry name" value="WSC"/>
    <property type="match status" value="5"/>
</dbReference>
<protein>
    <recommendedName>
        <fullName evidence="4">WSC domain-containing protein</fullName>
    </recommendedName>
</protein>
<feature type="domain" description="WSC" evidence="4">
    <location>
        <begin position="53"/>
        <end position="146"/>
    </location>
</feature>
<dbReference type="InterPro" id="IPR015202">
    <property type="entry name" value="GO-like_E_set"/>
</dbReference>
<dbReference type="InParanoid" id="W2SDJ0"/>
<evidence type="ECO:0000259" key="4">
    <source>
        <dbReference type="PROSITE" id="PS51212"/>
    </source>
</evidence>
<dbReference type="InterPro" id="IPR011043">
    <property type="entry name" value="Gal_Oxase/kelch_b-propeller"/>
</dbReference>
<proteinExistence type="predicted"/>
<dbReference type="InterPro" id="IPR014756">
    <property type="entry name" value="Ig_E-set"/>
</dbReference>
<dbReference type="PANTHER" id="PTHR32208:SF105">
    <property type="entry name" value="COPPER RADICAL OXIDASE"/>
    <property type="match status" value="1"/>
</dbReference>
<dbReference type="SMART" id="SM00321">
    <property type="entry name" value="WSC"/>
    <property type="match status" value="5"/>
</dbReference>
<dbReference type="Proteomes" id="UP000030752">
    <property type="component" value="Unassembled WGS sequence"/>
</dbReference>
<feature type="domain" description="WSC" evidence="4">
    <location>
        <begin position="396"/>
        <end position="490"/>
    </location>
</feature>
<dbReference type="AlphaFoldDB" id="W2SDJ0"/>
<keyword evidence="6" id="KW-1185">Reference proteome</keyword>
<feature type="region of interest" description="Disordered" evidence="2">
    <location>
        <begin position="1128"/>
        <end position="1155"/>
    </location>
</feature>
<dbReference type="SUPFAM" id="SSF81296">
    <property type="entry name" value="E set domains"/>
    <property type="match status" value="1"/>
</dbReference>
<dbReference type="EMBL" id="KB822711">
    <property type="protein sequence ID" value="ETN45954.1"/>
    <property type="molecule type" value="Genomic_DNA"/>
</dbReference>
<dbReference type="OrthoDB" id="5985073at2759"/>
<evidence type="ECO:0000256" key="2">
    <source>
        <dbReference type="SAM" id="MobiDB-lite"/>
    </source>
</evidence>
<dbReference type="CDD" id="cd02851">
    <property type="entry name" value="E_set_GO_C"/>
    <property type="match status" value="1"/>
</dbReference>
<evidence type="ECO:0000313" key="6">
    <source>
        <dbReference type="Proteomes" id="UP000030752"/>
    </source>
</evidence>
<dbReference type="eggNOG" id="KOG4157">
    <property type="taxonomic scope" value="Eukaryota"/>
</dbReference>
<dbReference type="PROSITE" id="PS51257">
    <property type="entry name" value="PROKAR_LIPOPROTEIN"/>
    <property type="match status" value="1"/>
</dbReference>
<dbReference type="Gene3D" id="2.130.10.80">
    <property type="entry name" value="Galactose oxidase/kelch, beta-propeller"/>
    <property type="match status" value="1"/>
</dbReference>
<dbReference type="PANTHER" id="PTHR32208">
    <property type="entry name" value="SECRETED PROTEIN-RELATED"/>
    <property type="match status" value="1"/>
</dbReference>